<sequence>TRRVESGGRPDALGACNAWWPAFQAAHLHRIPFATTEYAEQSAEHQREMIISFILQGMRITEAMQREK</sequence>
<protein>
    <submittedName>
        <fullName evidence="1">Uncharacterized protein</fullName>
    </submittedName>
</protein>
<dbReference type="EMBL" id="JADNYJ010000091">
    <property type="protein sequence ID" value="KAF8887266.1"/>
    <property type="molecule type" value="Genomic_DNA"/>
</dbReference>
<comment type="caution">
    <text evidence="1">The sequence shown here is derived from an EMBL/GenBank/DDBJ whole genome shotgun (WGS) entry which is preliminary data.</text>
</comment>
<dbReference type="AlphaFoldDB" id="A0A9P5TJ69"/>
<dbReference type="OrthoDB" id="3062599at2759"/>
<evidence type="ECO:0000313" key="1">
    <source>
        <dbReference type="EMBL" id="KAF8887266.1"/>
    </source>
</evidence>
<dbReference type="Proteomes" id="UP000724874">
    <property type="component" value="Unassembled WGS sequence"/>
</dbReference>
<name>A0A9P5TJ69_GYMJU</name>
<keyword evidence="2" id="KW-1185">Reference proteome</keyword>
<evidence type="ECO:0000313" key="2">
    <source>
        <dbReference type="Proteomes" id="UP000724874"/>
    </source>
</evidence>
<feature type="non-terminal residue" evidence="1">
    <location>
        <position position="1"/>
    </location>
</feature>
<reference evidence="1" key="1">
    <citation type="submission" date="2020-11" db="EMBL/GenBank/DDBJ databases">
        <authorList>
            <consortium name="DOE Joint Genome Institute"/>
            <person name="Ahrendt S."/>
            <person name="Riley R."/>
            <person name="Andreopoulos W."/>
            <person name="LaButti K."/>
            <person name="Pangilinan J."/>
            <person name="Ruiz-duenas F.J."/>
            <person name="Barrasa J.M."/>
            <person name="Sanchez-Garcia M."/>
            <person name="Camarero S."/>
            <person name="Miyauchi S."/>
            <person name="Serrano A."/>
            <person name="Linde D."/>
            <person name="Babiker R."/>
            <person name="Drula E."/>
            <person name="Ayuso-Fernandez I."/>
            <person name="Pacheco R."/>
            <person name="Padilla G."/>
            <person name="Ferreira P."/>
            <person name="Barriuso J."/>
            <person name="Kellner H."/>
            <person name="Castanera R."/>
            <person name="Alfaro M."/>
            <person name="Ramirez L."/>
            <person name="Pisabarro A.G."/>
            <person name="Kuo A."/>
            <person name="Tritt A."/>
            <person name="Lipzen A."/>
            <person name="He G."/>
            <person name="Yan M."/>
            <person name="Ng V."/>
            <person name="Cullen D."/>
            <person name="Martin F."/>
            <person name="Rosso M.-N."/>
            <person name="Henrissat B."/>
            <person name="Hibbett D."/>
            <person name="Martinez A.T."/>
            <person name="Grigoriev I.V."/>
        </authorList>
    </citation>
    <scope>NUCLEOTIDE SEQUENCE</scope>
    <source>
        <strain evidence="1">AH 44721</strain>
    </source>
</reference>
<proteinExistence type="predicted"/>
<gene>
    <name evidence="1" type="ORF">CPB84DRAFT_1787009</name>
</gene>
<organism evidence="1 2">
    <name type="scientific">Gymnopilus junonius</name>
    <name type="common">Spectacular rustgill mushroom</name>
    <name type="synonym">Gymnopilus spectabilis subsp. junonius</name>
    <dbReference type="NCBI Taxonomy" id="109634"/>
    <lineage>
        <taxon>Eukaryota</taxon>
        <taxon>Fungi</taxon>
        <taxon>Dikarya</taxon>
        <taxon>Basidiomycota</taxon>
        <taxon>Agaricomycotina</taxon>
        <taxon>Agaricomycetes</taxon>
        <taxon>Agaricomycetidae</taxon>
        <taxon>Agaricales</taxon>
        <taxon>Agaricineae</taxon>
        <taxon>Hymenogastraceae</taxon>
        <taxon>Gymnopilus</taxon>
    </lineage>
</organism>
<accession>A0A9P5TJ69</accession>